<dbReference type="EMBL" id="CACRXK020000859">
    <property type="protein sequence ID" value="CAB3985335.1"/>
    <property type="molecule type" value="Genomic_DNA"/>
</dbReference>
<dbReference type="PANTHER" id="PTHR31751">
    <property type="entry name" value="SI:CH211-108C17.2-RELATED-RELATED"/>
    <property type="match status" value="1"/>
</dbReference>
<organism evidence="2 3">
    <name type="scientific">Paramuricea clavata</name>
    <name type="common">Red gorgonian</name>
    <name type="synonym">Violescent sea-whip</name>
    <dbReference type="NCBI Taxonomy" id="317549"/>
    <lineage>
        <taxon>Eukaryota</taxon>
        <taxon>Metazoa</taxon>
        <taxon>Cnidaria</taxon>
        <taxon>Anthozoa</taxon>
        <taxon>Octocorallia</taxon>
        <taxon>Malacalcyonacea</taxon>
        <taxon>Plexauridae</taxon>
        <taxon>Paramuricea</taxon>
    </lineage>
</organism>
<comment type="caution">
    <text evidence="2">The sequence shown here is derived from an EMBL/GenBank/DDBJ whole genome shotgun (WGS) entry which is preliminary data.</text>
</comment>
<sequence length="439" mass="49554">MSGKAPKRGRPSYGIQTMRIRLRTDTFNGWLVKKDLFGFSEKTHSEFAEYLLNCQEPKAALNYHQRQQVRPAPNSPHFLFLVSKVKDSHSTPIRNTNVDLGHSLQHLASPICPDKSFHETGLAQNTSTHTIKPFQSILKSVDDYEADTTLKLQTVIFTGTMLFLQSLHFCGDGRNDSPGHCAKYYKRETGEIVTDASTAVIALVRRMKEKYPEHFQDLFIALDIWHKSVKLTKKLSKDTWFGVIHHVTGEHEWADGACDHGPLVTSEGGKTIIGKSTKALEAIRKVVIDPRFLSTLHHYVTFRNEAYSARVLLAAIDHNSHIGRKPKLGKSGKLQYNKVYSKRSKNWSISVIKEEKTYDYCPVLAYKVLKSRIDDNHTILRRVVIPAEHPKRIAPSIAMASIPKTSDLISKALTRFSREEKNAEAGTSSSQVDISVEHP</sequence>
<dbReference type="Proteomes" id="UP001152795">
    <property type="component" value="Unassembled WGS sequence"/>
</dbReference>
<name>A0A6S7G0U7_PARCT</name>
<feature type="region of interest" description="Disordered" evidence="1">
    <location>
        <begin position="419"/>
        <end position="439"/>
    </location>
</feature>
<evidence type="ECO:0000313" key="2">
    <source>
        <dbReference type="EMBL" id="CAB3985335.1"/>
    </source>
</evidence>
<evidence type="ECO:0000313" key="3">
    <source>
        <dbReference type="Proteomes" id="UP001152795"/>
    </source>
</evidence>
<dbReference type="AlphaFoldDB" id="A0A6S7G0U7"/>
<dbReference type="OrthoDB" id="6150711at2759"/>
<evidence type="ECO:0000256" key="1">
    <source>
        <dbReference type="SAM" id="MobiDB-lite"/>
    </source>
</evidence>
<reference evidence="2" key="1">
    <citation type="submission" date="2020-04" db="EMBL/GenBank/DDBJ databases">
        <authorList>
            <person name="Alioto T."/>
            <person name="Alioto T."/>
            <person name="Gomez Garrido J."/>
        </authorList>
    </citation>
    <scope>NUCLEOTIDE SEQUENCE</scope>
    <source>
        <strain evidence="2">A484AB</strain>
    </source>
</reference>
<protein>
    <submittedName>
        <fullName evidence="2">Uncharacterized protein</fullName>
    </submittedName>
</protein>
<dbReference type="PANTHER" id="PTHR31751:SF7">
    <property type="entry name" value="THAP-TYPE DOMAIN-CONTAINING PROTEIN"/>
    <property type="match status" value="1"/>
</dbReference>
<accession>A0A6S7G0U7</accession>
<gene>
    <name evidence="2" type="ORF">PACLA_8A006153</name>
</gene>
<keyword evidence="3" id="KW-1185">Reference proteome</keyword>
<proteinExistence type="predicted"/>